<evidence type="ECO:0000256" key="1">
    <source>
        <dbReference type="SAM" id="MobiDB-lite"/>
    </source>
</evidence>
<dbReference type="AlphaFoldDB" id="A0AAU7X8I2"/>
<protein>
    <submittedName>
        <fullName evidence="2">Uncharacterized protein</fullName>
    </submittedName>
</protein>
<dbReference type="RefSeq" id="WP_407048061.1">
    <property type="nucleotide sequence ID" value="NZ_CP158568.1"/>
</dbReference>
<name>A0AAU7X8I2_9HYPH</name>
<evidence type="ECO:0000313" key="2">
    <source>
        <dbReference type="EMBL" id="XBY42958.1"/>
    </source>
</evidence>
<accession>A0AAU7X8I2</accession>
<proteinExistence type="predicted"/>
<dbReference type="KEGG" id="mflg:ABS361_12635"/>
<feature type="region of interest" description="Disordered" evidence="1">
    <location>
        <begin position="19"/>
        <end position="45"/>
    </location>
</feature>
<gene>
    <name evidence="2" type="ORF">ABS361_12635</name>
</gene>
<sequence>MTNVGSIFSAFTTAVGRTSTGATKTDASATSASTNTDTPAAPGSSVKDWVDVFGSLPAAKSGEVRNQYLGSLQVPTTQLDLYTEDDD</sequence>
<dbReference type="EMBL" id="CP158568">
    <property type="protein sequence ID" value="XBY42958.1"/>
    <property type="molecule type" value="Genomic_DNA"/>
</dbReference>
<reference evidence="2" key="1">
    <citation type="submission" date="2024-06" db="EMBL/GenBank/DDBJ databases">
        <title>Methylostella associata gen. nov., sp. nov., a novel Ancalomicrobiaceae-affiliated facultatively methylotrophic bacteria that feed on methanotrophs of the genus Methylococcus.</title>
        <authorList>
            <person name="Saltykova V."/>
            <person name="Danilova O.V."/>
            <person name="Oshkin I.Y."/>
            <person name="Belova S.E."/>
            <person name="Pimenov N.V."/>
            <person name="Dedysh S.N."/>
        </authorList>
    </citation>
    <scope>NUCLEOTIDE SEQUENCE</scope>
    <source>
        <strain evidence="2">S20</strain>
    </source>
</reference>
<organism evidence="2">
    <name type="scientific">Methyloraptor flagellatus</name>
    <dbReference type="NCBI Taxonomy" id="3162530"/>
    <lineage>
        <taxon>Bacteria</taxon>
        <taxon>Pseudomonadati</taxon>
        <taxon>Pseudomonadota</taxon>
        <taxon>Alphaproteobacteria</taxon>
        <taxon>Hyphomicrobiales</taxon>
        <taxon>Ancalomicrobiaceae</taxon>
        <taxon>Methyloraptor</taxon>
    </lineage>
</organism>
<feature type="compositionally biased region" description="Low complexity" evidence="1">
    <location>
        <begin position="19"/>
        <end position="41"/>
    </location>
</feature>